<evidence type="ECO:0000313" key="2">
    <source>
        <dbReference type="EMBL" id="GIY45862.1"/>
    </source>
</evidence>
<feature type="compositionally biased region" description="Basic and acidic residues" evidence="1">
    <location>
        <begin position="55"/>
        <end position="65"/>
    </location>
</feature>
<evidence type="ECO:0000256" key="1">
    <source>
        <dbReference type="SAM" id="MobiDB-lite"/>
    </source>
</evidence>
<sequence>MSYLPSLFYPPFAKTIFCEVKRRRHWLSDLFERIEGECQPALPEMQFPKQSKSAEYLKRNRERKNNNNKKTTAKRSKSTLKIFPCHLVRGRLRRYINSEPRFQFCSK</sequence>
<name>A0AAV4TKD4_9ARAC</name>
<comment type="caution">
    <text evidence="2">The sequence shown here is derived from an EMBL/GenBank/DDBJ whole genome shotgun (WGS) entry which is preliminary data.</text>
</comment>
<dbReference type="AlphaFoldDB" id="A0AAV4TKD4"/>
<organism evidence="2 3">
    <name type="scientific">Caerostris darwini</name>
    <dbReference type="NCBI Taxonomy" id="1538125"/>
    <lineage>
        <taxon>Eukaryota</taxon>
        <taxon>Metazoa</taxon>
        <taxon>Ecdysozoa</taxon>
        <taxon>Arthropoda</taxon>
        <taxon>Chelicerata</taxon>
        <taxon>Arachnida</taxon>
        <taxon>Araneae</taxon>
        <taxon>Araneomorphae</taxon>
        <taxon>Entelegynae</taxon>
        <taxon>Araneoidea</taxon>
        <taxon>Araneidae</taxon>
        <taxon>Caerostris</taxon>
    </lineage>
</organism>
<dbReference type="Proteomes" id="UP001054837">
    <property type="component" value="Unassembled WGS sequence"/>
</dbReference>
<accession>A0AAV4TKD4</accession>
<dbReference type="EMBL" id="BPLQ01009669">
    <property type="protein sequence ID" value="GIY45862.1"/>
    <property type="molecule type" value="Genomic_DNA"/>
</dbReference>
<feature type="region of interest" description="Disordered" evidence="1">
    <location>
        <begin position="45"/>
        <end position="76"/>
    </location>
</feature>
<protein>
    <submittedName>
        <fullName evidence="2">Uncharacterized protein</fullName>
    </submittedName>
</protein>
<evidence type="ECO:0000313" key="3">
    <source>
        <dbReference type="Proteomes" id="UP001054837"/>
    </source>
</evidence>
<gene>
    <name evidence="2" type="ORF">CDAR_167311</name>
</gene>
<reference evidence="2 3" key="1">
    <citation type="submission" date="2021-06" db="EMBL/GenBank/DDBJ databases">
        <title>Caerostris darwini draft genome.</title>
        <authorList>
            <person name="Kono N."/>
            <person name="Arakawa K."/>
        </authorList>
    </citation>
    <scope>NUCLEOTIDE SEQUENCE [LARGE SCALE GENOMIC DNA]</scope>
</reference>
<keyword evidence="3" id="KW-1185">Reference proteome</keyword>
<proteinExistence type="predicted"/>